<keyword evidence="2" id="KW-1185">Reference proteome</keyword>
<evidence type="ECO:0000313" key="2">
    <source>
        <dbReference type="Proteomes" id="UP000830395"/>
    </source>
</evidence>
<gene>
    <name evidence="1" type="ORF">PDJAM_G00106730</name>
</gene>
<dbReference type="EMBL" id="CM040976">
    <property type="protein sequence ID" value="MCJ8729468.1"/>
    <property type="molecule type" value="Genomic_DNA"/>
</dbReference>
<proteinExistence type="predicted"/>
<accession>A0ACC5Y1I2</accession>
<organism evidence="1 2">
    <name type="scientific">Pangasius djambal</name>
    <dbReference type="NCBI Taxonomy" id="1691987"/>
    <lineage>
        <taxon>Eukaryota</taxon>
        <taxon>Metazoa</taxon>
        <taxon>Chordata</taxon>
        <taxon>Craniata</taxon>
        <taxon>Vertebrata</taxon>
        <taxon>Euteleostomi</taxon>
        <taxon>Actinopterygii</taxon>
        <taxon>Neopterygii</taxon>
        <taxon>Teleostei</taxon>
        <taxon>Ostariophysi</taxon>
        <taxon>Siluriformes</taxon>
        <taxon>Pangasiidae</taxon>
        <taxon>Pangasius</taxon>
    </lineage>
</organism>
<evidence type="ECO:0000313" key="1">
    <source>
        <dbReference type="EMBL" id="MCJ8729468.1"/>
    </source>
</evidence>
<comment type="caution">
    <text evidence="1">The sequence shown here is derived from an EMBL/GenBank/DDBJ whole genome shotgun (WGS) entry which is preliminary data.</text>
</comment>
<reference evidence="1" key="1">
    <citation type="submission" date="2020-02" db="EMBL/GenBank/DDBJ databases">
        <title>Genome sequencing of the panga catfish, Pangasius djambal.</title>
        <authorList>
            <person name="Wen M."/>
            <person name="Zahm M."/>
            <person name="Roques C."/>
            <person name="Cabau C."/>
            <person name="Klopp C."/>
            <person name="Donnadieu C."/>
            <person name="Jouanno E."/>
            <person name="Avarre J.-C."/>
            <person name="Campet M."/>
            <person name="Ha T."/>
            <person name="Dugue R."/>
            <person name="Lampietro C."/>
            <person name="Louis A."/>
            <person name="Herpin A."/>
            <person name="Echchiki A."/>
            <person name="Berthelot C."/>
            <person name="Parey E."/>
            <person name="Roest-Crollius H."/>
            <person name="Braasch I."/>
            <person name="Postlethwait J.H."/>
            <person name="Bobe J."/>
            <person name="Montfort J."/>
            <person name="Bouchez O."/>
            <person name="Begum T."/>
            <person name="Schartl M."/>
            <person name="Gustiano R."/>
            <person name="Guiguen Y."/>
        </authorList>
    </citation>
    <scope>NUCLEOTIDE SEQUENCE</scope>
    <source>
        <strain evidence="1">Pdj_M5554</strain>
    </source>
</reference>
<name>A0ACC5Y1I2_9TELE</name>
<dbReference type="Proteomes" id="UP000830395">
    <property type="component" value="Chromosome 2"/>
</dbReference>
<sequence>MERAFNFKLLVPPRTRLGQVSAVKPQDPGLFEDNSSFTVPVQSFNKCFEKETISNTKMVLPTESPKSEFTKRIAVMPIEKEEPSLRSSQLYSKLFEEAEKIKAWKLKMDYDISQKDRKLQENRRTIETQRKAIQELQFENESLSMKLEKQLNENEEMRNKSNATRNLCNILKDTFERSTEKMSLFEAEREETHGLFLQNHENIQRMVAAFETLRLQAEADQLEMLKAKEGLKQFEDLKVRFENEYRMKEEKVSLLEEKLREKESQLTEILLKLQETQKNFSQLQESANQHLELLHNCKQEQDELQEKLEREERLRQESEKNQKALVNTLEQTKELYVKNLLEKDTELKDITNIKEQLTHQIEEMQVTADSLQSSLKSEKKRVQELESELSSVSQELCSKKTELGILREVKVECDSQIQALKFEMETKENTQKSFEEKIKADEEQILQMTSEHEEKQTEINKLKEKLEIAAVENKKMVATLEETVNEQTLLKENRLLKEVKLQEIEGQLSEALKRESESSNNIKRLQMDISQYKDRYDDLLERFNQLLLQKNTVQEEDSDLKAKEIKETEEKMKIEVGKLEVEKQQLQKQLEVLNAKIEEQHQENENIQKLLKESNKSSQNRLMKKERQVKALELKLTNLKTKLEAKAKTQDENLKEMTKLKEESQSLKHHHEEEYKRICSELENKSASEAKLTLEVQKWKKTTVEATKSKEDTEIKFQQKIADMVALMERHKHEYDKMVEEKDAELSEKRIREAEVNANKTSLELELSHLQVENVQLKQQLDEIKMEKENLQQQVEELNKMQTSQKDIYKKKEEYLEQEMITLKEQIKCLEKDKTQKLSETASKNGNGSETPDVAPNKKSTPAFSKKTGIQTPSRKDPATPFRLDDSLKTPSWTLGTNTGTTSRIRSFRIRTPPSAEKTAPWKKNTLELDPKSDSSEQNDVLSFSTVINKQTKDSGTECLGLFKKVQSSAVYKSPGAALKLAAMKRMRDAGWTTITSSDKKKKKVTEKIFA</sequence>
<protein>
    <submittedName>
        <fullName evidence="1">Uncharacterized protein</fullName>
    </submittedName>
</protein>